<dbReference type="OrthoDB" id="4215304at2759"/>
<proteinExistence type="inferred from homology"/>
<evidence type="ECO:0000313" key="6">
    <source>
        <dbReference type="EMBL" id="RKF60110.1"/>
    </source>
</evidence>
<keyword evidence="7" id="KW-1185">Reference proteome</keyword>
<evidence type="ECO:0000259" key="5">
    <source>
        <dbReference type="Pfam" id="PF00933"/>
    </source>
</evidence>
<name>A0A420HRQ1_9PEZI</name>
<evidence type="ECO:0000313" key="7">
    <source>
        <dbReference type="Proteomes" id="UP000286134"/>
    </source>
</evidence>
<dbReference type="Proteomes" id="UP000286134">
    <property type="component" value="Unassembled WGS sequence"/>
</dbReference>
<dbReference type="GO" id="GO:0004553">
    <property type="term" value="F:hydrolase activity, hydrolyzing O-glycosyl compounds"/>
    <property type="evidence" value="ECO:0007669"/>
    <property type="project" value="InterPro"/>
</dbReference>
<reference evidence="6 7" key="1">
    <citation type="journal article" date="2018" name="BMC Genomics">
        <title>Comparative genome analyses reveal sequence features reflecting distinct modes of host-adaptation between dicot and monocot powdery mildew.</title>
        <authorList>
            <person name="Wu Y."/>
            <person name="Ma X."/>
            <person name="Pan Z."/>
            <person name="Kale S.D."/>
            <person name="Song Y."/>
            <person name="King H."/>
            <person name="Zhang Q."/>
            <person name="Presley C."/>
            <person name="Deng X."/>
            <person name="Wei C.I."/>
            <person name="Xiao S."/>
        </authorList>
    </citation>
    <scope>NUCLEOTIDE SEQUENCE [LARGE SCALE GENOMIC DNA]</scope>
    <source>
        <strain evidence="6">UMSG2</strain>
    </source>
</reference>
<dbReference type="PANTHER" id="PTHR30480:SF8">
    <property type="entry name" value="PUTATIVE (AFU_ORTHOLOGUE AFUA_8G04060)-RELATED"/>
    <property type="match status" value="1"/>
</dbReference>
<dbReference type="InterPro" id="IPR017853">
    <property type="entry name" value="GH"/>
</dbReference>
<dbReference type="AlphaFoldDB" id="A0A420HRQ1"/>
<dbReference type="InterPro" id="IPR036881">
    <property type="entry name" value="Glyco_hydro_3_C_sf"/>
</dbReference>
<dbReference type="InterPro" id="IPR001764">
    <property type="entry name" value="Glyco_hydro_3_N"/>
</dbReference>
<dbReference type="FunFam" id="3.40.50.1700:FF:000013">
    <property type="entry name" value="Glycoside hydrolase family 3 protein"/>
    <property type="match status" value="1"/>
</dbReference>
<comment type="similarity">
    <text evidence="1">Belongs to the glycosyl hydrolase 3 family.</text>
</comment>
<evidence type="ECO:0000256" key="1">
    <source>
        <dbReference type="ARBA" id="ARBA00005336"/>
    </source>
</evidence>
<keyword evidence="4" id="KW-0326">Glycosidase</keyword>
<dbReference type="GO" id="GO:0005975">
    <property type="term" value="P:carbohydrate metabolic process"/>
    <property type="evidence" value="ECO:0007669"/>
    <property type="project" value="InterPro"/>
</dbReference>
<dbReference type="EMBL" id="MCFK01005426">
    <property type="protein sequence ID" value="RKF60110.1"/>
    <property type="molecule type" value="Genomic_DNA"/>
</dbReference>
<protein>
    <submittedName>
        <fullName evidence="6">Beta-hexosaminidase</fullName>
    </submittedName>
</protein>
<dbReference type="InterPro" id="IPR050226">
    <property type="entry name" value="NagZ_Beta-hexosaminidase"/>
</dbReference>
<dbReference type="GO" id="GO:0009254">
    <property type="term" value="P:peptidoglycan turnover"/>
    <property type="evidence" value="ECO:0007669"/>
    <property type="project" value="TreeGrafter"/>
</dbReference>
<dbReference type="Gene3D" id="3.20.20.300">
    <property type="entry name" value="Glycoside hydrolase, family 3, N-terminal domain"/>
    <property type="match status" value="1"/>
</dbReference>
<dbReference type="PANTHER" id="PTHR30480">
    <property type="entry name" value="BETA-HEXOSAMINIDASE-RELATED"/>
    <property type="match status" value="1"/>
</dbReference>
<evidence type="ECO:0000256" key="2">
    <source>
        <dbReference type="ARBA" id="ARBA00022801"/>
    </source>
</evidence>
<organism evidence="6 7">
    <name type="scientific">Erysiphe neolycopersici</name>
    <dbReference type="NCBI Taxonomy" id="212602"/>
    <lineage>
        <taxon>Eukaryota</taxon>
        <taxon>Fungi</taxon>
        <taxon>Dikarya</taxon>
        <taxon>Ascomycota</taxon>
        <taxon>Pezizomycotina</taxon>
        <taxon>Leotiomycetes</taxon>
        <taxon>Erysiphales</taxon>
        <taxon>Erysiphaceae</taxon>
        <taxon>Erysiphe</taxon>
    </lineage>
</organism>
<sequence length="943" mass="103557">MVEGDVELDPLWNDLDWAIGQLFFMAQLRNVPGWEGTEVTPQIKSLIEDYHLGAILLTAKNLKTAEETAKLVQELQTIARNAGHLVPLLIALDQENGGVNSLFDENYLCQFPSAMGVAATNSLDLAYDVAKATAEEVSAVGVNMIMGPVLDVLTNARHQPLGVRAISDDPHEVSRYGITTLNGYKDAGVATCGKHFPSYGNLEFLGSSVEMPFITETIEQLSLSALVPFRNAIREGLDAMMVGGCAMVNDTMNVMHACLSDQVVEDLLRLDLGFNGVTISECLEMDSLSHDIGIRGGTVMAVQAGCDLVLFCRSFASQKEAISGLKLGIENGMISRERILISLKRVLSLKSKCTNWHKALNPPGVRLLSAFRPSHFELSTRAYESSITVVRDRDHYLPLLDHLQLEDELLLLTPLVKPLPASATTKARVDTANFKSIDYCRLLNKPSIMTGEGVFRELGRSLARQRHGKLLHTSYTANGVRPVHENLINRASAIIIVTADANRNLYQNGFTKHVAMMCSMYSKGGRKKPLIVVAVSSPYDFALDSSIGTYVCTFDFTETALSALVRALFGIFTPRGTLPGTFRKSRKVSKSKQNWLVEDWNMDRDYNGLMVLIKSLEKIRPIDLQSTLSGVTASSFKIPPMSNISESVEELHYVVRNSSTQALFGFCSAYYYPNTKLGTVSTLLVDPSKRNLSIGCSLHQRALRGLLSKDGIKTLQLGSLLPTIFLGIPMTDLIEGEKIKSWFIANGWDNSTPSLFYVLKLLKLSQWNPPEESTKILQRVSFSFDFIYGYKNASSALEYVSKHAGSETLLLYHLALQDGNGIVRAKSPIDGSLVGTVIITRLRSKISTLVPALNSSCNELDSSDVVEDNNGGILAPVILNSPQATIVLQGLVLSGIRQSQTQGHTSCIMSWVQGDQRDVLIEMGFNVLNAFEQLTCEVNKIDV</sequence>
<evidence type="ECO:0000256" key="3">
    <source>
        <dbReference type="ARBA" id="ARBA00023180"/>
    </source>
</evidence>
<dbReference type="FunFam" id="3.20.20.300:FF:000008">
    <property type="entry name" value="Beta-N-acetylglucosaminidase, putative"/>
    <property type="match status" value="1"/>
</dbReference>
<gene>
    <name evidence="6" type="ORF">OnM2_054012</name>
</gene>
<feature type="domain" description="Glycoside hydrolase family 3 N-terminal" evidence="5">
    <location>
        <begin position="27"/>
        <end position="349"/>
    </location>
</feature>
<evidence type="ECO:0000256" key="4">
    <source>
        <dbReference type="ARBA" id="ARBA00023295"/>
    </source>
</evidence>
<dbReference type="Gene3D" id="3.40.50.1700">
    <property type="entry name" value="Glycoside hydrolase family 3 C-terminal domain"/>
    <property type="match status" value="1"/>
</dbReference>
<keyword evidence="2" id="KW-0378">Hydrolase</keyword>
<dbReference type="STRING" id="212602.A0A420HRQ1"/>
<accession>A0A420HRQ1</accession>
<comment type="caution">
    <text evidence="6">The sequence shown here is derived from an EMBL/GenBank/DDBJ whole genome shotgun (WGS) entry which is preliminary data.</text>
</comment>
<dbReference type="InterPro" id="IPR036962">
    <property type="entry name" value="Glyco_hydro_3_N_sf"/>
</dbReference>
<dbReference type="Pfam" id="PF00933">
    <property type="entry name" value="Glyco_hydro_3"/>
    <property type="match status" value="1"/>
</dbReference>
<keyword evidence="3" id="KW-0325">Glycoprotein</keyword>
<dbReference type="SUPFAM" id="SSF51445">
    <property type="entry name" value="(Trans)glycosidases"/>
    <property type="match status" value="1"/>
</dbReference>